<dbReference type="AGR" id="RGD:1560927"/>
<accession>D3ZNR0</accession>
<dbReference type="RGD" id="1560927">
    <property type="gene designation" value="Rhoxl"/>
</dbReference>
<dbReference type="OrthoDB" id="9573426at2759"/>
<keyword evidence="3" id="KW-1185">Reference proteome</keyword>
<evidence type="ECO:0000313" key="4">
    <source>
        <dbReference type="RGD" id="1560927"/>
    </source>
</evidence>
<evidence type="ECO:0000313" key="2">
    <source>
        <dbReference type="Ensembl" id="ENSRNOP00000058217.4"/>
    </source>
</evidence>
<protein>
    <submittedName>
        <fullName evidence="2">Reproductive homeobox like</fullName>
    </submittedName>
</protein>
<dbReference type="CDD" id="cd00086">
    <property type="entry name" value="homeodomain"/>
    <property type="match status" value="1"/>
</dbReference>
<dbReference type="eggNOG" id="ENOG502RU3E">
    <property type="taxonomic scope" value="Eukaryota"/>
</dbReference>
<feature type="compositionally biased region" description="Basic and acidic residues" evidence="1">
    <location>
        <begin position="1"/>
        <end position="11"/>
    </location>
</feature>
<gene>
    <name evidence="2 4" type="primary">Rhoxl</name>
    <name evidence="4" type="synonym">RGD1560927</name>
</gene>
<organism evidence="2 3">
    <name type="scientific">Rattus norvegicus</name>
    <name type="common">Rat</name>
    <dbReference type="NCBI Taxonomy" id="10116"/>
    <lineage>
        <taxon>Eukaryota</taxon>
        <taxon>Metazoa</taxon>
        <taxon>Chordata</taxon>
        <taxon>Craniata</taxon>
        <taxon>Vertebrata</taxon>
        <taxon>Euteleostomi</taxon>
        <taxon>Mammalia</taxon>
        <taxon>Eutheria</taxon>
        <taxon>Euarchontoglires</taxon>
        <taxon>Glires</taxon>
        <taxon>Rodentia</taxon>
        <taxon>Myomorpha</taxon>
        <taxon>Muroidea</taxon>
        <taxon>Muridae</taxon>
        <taxon>Murinae</taxon>
        <taxon>Rattus</taxon>
    </lineage>
</organism>
<dbReference type="GO" id="GO:0005634">
    <property type="term" value="C:nucleus"/>
    <property type="evidence" value="ECO:0000318"/>
    <property type="project" value="GO_Central"/>
</dbReference>
<dbReference type="GO" id="GO:0000981">
    <property type="term" value="F:DNA-binding transcription factor activity, RNA polymerase II-specific"/>
    <property type="evidence" value="ECO:0000318"/>
    <property type="project" value="GO_Central"/>
</dbReference>
<feature type="compositionally biased region" description="Basic and acidic residues" evidence="1">
    <location>
        <begin position="152"/>
        <end position="162"/>
    </location>
</feature>
<feature type="region of interest" description="Disordered" evidence="1">
    <location>
        <begin position="133"/>
        <end position="162"/>
    </location>
</feature>
<dbReference type="Ensembl" id="ENSRNOT00000061499.5">
    <property type="protein sequence ID" value="ENSRNOP00000058217.4"/>
    <property type="gene ID" value="ENSRNOG00000040008.5"/>
</dbReference>
<dbReference type="GO" id="GO:0048666">
    <property type="term" value="P:neuron development"/>
    <property type="evidence" value="ECO:0000318"/>
    <property type="project" value="GO_Central"/>
</dbReference>
<reference evidence="2" key="2">
    <citation type="submission" date="2025-08" db="UniProtKB">
        <authorList>
            <consortium name="Ensembl"/>
        </authorList>
    </citation>
    <scope>IDENTIFICATION</scope>
    <source>
        <strain evidence="2">Brown Norway</strain>
    </source>
</reference>
<evidence type="ECO:0000313" key="3">
    <source>
        <dbReference type="Proteomes" id="UP000002494"/>
    </source>
</evidence>
<dbReference type="GO" id="GO:0000977">
    <property type="term" value="F:RNA polymerase II transcription regulatory region sequence-specific DNA binding"/>
    <property type="evidence" value="ECO:0000318"/>
    <property type="project" value="GO_Central"/>
</dbReference>
<dbReference type="GO" id="GO:0006357">
    <property type="term" value="P:regulation of transcription by RNA polymerase II"/>
    <property type="evidence" value="ECO:0000318"/>
    <property type="project" value="GO_Central"/>
</dbReference>
<dbReference type="OMA" id="MPGAKND"/>
<proteinExistence type="predicted"/>
<dbReference type="UCSC" id="RGD:1560927">
    <property type="organism name" value="rat"/>
</dbReference>
<reference evidence="2" key="1">
    <citation type="submission" date="2024-01" db="EMBL/GenBank/DDBJ databases">
        <title>GRCr8: a new rat reference genome assembly contstructed from accurate long reads and long range scaffolding.</title>
        <authorList>
            <person name="Doris P.A."/>
            <person name="Kalbfleisch T."/>
            <person name="Li K."/>
            <person name="Howe K."/>
            <person name="Wood J."/>
        </authorList>
    </citation>
    <scope>NUCLEOTIDE SEQUENCE [LARGE SCALE GENOMIC DNA]</scope>
    <source>
        <strain evidence="2">Brown Norway</strain>
    </source>
</reference>
<name>D3ZNR0_RAT</name>
<dbReference type="ExpressionAtlas" id="D3ZNR0">
    <property type="expression patterns" value="baseline"/>
</dbReference>
<evidence type="ECO:0000256" key="1">
    <source>
        <dbReference type="SAM" id="MobiDB-lite"/>
    </source>
</evidence>
<dbReference type="HOGENOM" id="CLU_1643189_0_0_1"/>
<dbReference type="InterPro" id="IPR001356">
    <property type="entry name" value="HD"/>
</dbReference>
<dbReference type="GeneTree" id="ENSGT00520000058743"/>
<reference evidence="2" key="3">
    <citation type="submission" date="2025-09" db="UniProtKB">
        <authorList>
            <consortium name="Ensembl"/>
        </authorList>
    </citation>
    <scope>IDENTIFICATION</scope>
    <source>
        <strain evidence="2">Brown Norway</strain>
    </source>
</reference>
<dbReference type="Proteomes" id="UP000002494">
    <property type="component" value="Chromosome X"/>
</dbReference>
<dbReference type="AlphaFoldDB" id="D3ZNR0"/>
<sequence>MDQARKFENQDTRYQSLGTDASLEGAKEVKPLMINVGGGGDSGDQIWPKSDLGRAAEGNTFGFLGTGMPGAKNDAGIKGHGDQNQPALQAAGRIQHLPGDSDISMICNAFSGLQLQELDRVFQRTQFPNVFMRKEPGVPATAESQAQSVERSGPEEMSKKPF</sequence>
<feature type="region of interest" description="Disordered" evidence="1">
    <location>
        <begin position="1"/>
        <end position="22"/>
    </location>
</feature>
<dbReference type="PaxDb" id="10116-ENSRNOP00000058217"/>